<sequence>MVNMALHAGLGLYFMLNEVKEYIDQEDIIIIIPEYSLYYRRIRYQRTLYRVLEVYPQGIKYVDTLSIPKVFFTHFVLKIQKNIDFYLLHKKTNTLLSEYSKMGLNKYGDQTLHLGKREKESLRGLAISRFRYKTIPNDFIILTEEFLEFVQNKKARVFFSFPCIAKSRYDDRIGNSVWQLLKEQKYPVLGQPGNYVFEDALFFDTQYHLNIEGRKNRTQRLILQLSAYLQK</sequence>
<accession>A0ABV6Z330</accession>
<evidence type="ECO:0000313" key="1">
    <source>
        <dbReference type="EMBL" id="MFC1852863.1"/>
    </source>
</evidence>
<comment type="caution">
    <text evidence="1">The sequence shown here is derived from an EMBL/GenBank/DDBJ whole genome shotgun (WGS) entry which is preliminary data.</text>
</comment>
<dbReference type="EMBL" id="JBHPBY010000380">
    <property type="protein sequence ID" value="MFC1852863.1"/>
    <property type="molecule type" value="Genomic_DNA"/>
</dbReference>
<name>A0ABV6Z330_UNCC1</name>
<organism evidence="1 2">
    <name type="scientific">candidate division CSSED10-310 bacterium</name>
    <dbReference type="NCBI Taxonomy" id="2855610"/>
    <lineage>
        <taxon>Bacteria</taxon>
        <taxon>Bacteria division CSSED10-310</taxon>
    </lineage>
</organism>
<reference evidence="1 2" key="1">
    <citation type="submission" date="2024-09" db="EMBL/GenBank/DDBJ databases">
        <title>Laminarin stimulates single cell rates of sulfate reduction while oxygen inhibits transcriptomic activity in coastal marine sediment.</title>
        <authorList>
            <person name="Lindsay M."/>
            <person name="Orcutt B."/>
            <person name="Emerson D."/>
            <person name="Stepanauskas R."/>
            <person name="D'Angelo T."/>
        </authorList>
    </citation>
    <scope>NUCLEOTIDE SEQUENCE [LARGE SCALE GENOMIC DNA]</scope>
    <source>
        <strain evidence="1">SAG AM-311-K15</strain>
    </source>
</reference>
<gene>
    <name evidence="1" type="ORF">ACFL27_21910</name>
</gene>
<dbReference type="Proteomes" id="UP001594351">
    <property type="component" value="Unassembled WGS sequence"/>
</dbReference>
<proteinExistence type="predicted"/>
<evidence type="ECO:0000313" key="2">
    <source>
        <dbReference type="Proteomes" id="UP001594351"/>
    </source>
</evidence>
<keyword evidence="2" id="KW-1185">Reference proteome</keyword>
<protein>
    <submittedName>
        <fullName evidence="1">Uncharacterized protein</fullName>
    </submittedName>
</protein>